<sequence length="112" mass="11710">MRITPSSSLFLATLAISSSSSALAAPTEQQAVERSGFPSSSSIRSAFMAARGDTFDMDVGGSDYRPSQSDTTLRMSMHQARGGLLPLVEGILPDPVKGIVPASWTLCVAFSA</sequence>
<accession>A0ACC1PYX7</accession>
<keyword evidence="2" id="KW-1185">Reference proteome</keyword>
<evidence type="ECO:0000313" key="2">
    <source>
        <dbReference type="Proteomes" id="UP001144978"/>
    </source>
</evidence>
<protein>
    <submittedName>
        <fullName evidence="1">Uncharacterized protein</fullName>
    </submittedName>
</protein>
<dbReference type="EMBL" id="JANSHE010001104">
    <property type="protein sequence ID" value="KAJ3004605.1"/>
    <property type="molecule type" value="Genomic_DNA"/>
</dbReference>
<evidence type="ECO:0000313" key="1">
    <source>
        <dbReference type="EMBL" id="KAJ3004605.1"/>
    </source>
</evidence>
<gene>
    <name evidence="1" type="ORF">NUW54_g4737</name>
</gene>
<reference evidence="1" key="1">
    <citation type="submission" date="2022-08" db="EMBL/GenBank/DDBJ databases">
        <title>Genome Sequence of Pycnoporus sanguineus.</title>
        <authorList>
            <person name="Buettner E."/>
        </authorList>
    </citation>
    <scope>NUCLEOTIDE SEQUENCE</scope>
    <source>
        <strain evidence="1">CG-C14</strain>
    </source>
</reference>
<comment type="caution">
    <text evidence="1">The sequence shown here is derived from an EMBL/GenBank/DDBJ whole genome shotgun (WGS) entry which is preliminary data.</text>
</comment>
<dbReference type="Proteomes" id="UP001144978">
    <property type="component" value="Unassembled WGS sequence"/>
</dbReference>
<name>A0ACC1PYX7_9APHY</name>
<proteinExistence type="predicted"/>
<organism evidence="1 2">
    <name type="scientific">Trametes sanguinea</name>
    <dbReference type="NCBI Taxonomy" id="158606"/>
    <lineage>
        <taxon>Eukaryota</taxon>
        <taxon>Fungi</taxon>
        <taxon>Dikarya</taxon>
        <taxon>Basidiomycota</taxon>
        <taxon>Agaricomycotina</taxon>
        <taxon>Agaricomycetes</taxon>
        <taxon>Polyporales</taxon>
        <taxon>Polyporaceae</taxon>
        <taxon>Trametes</taxon>
    </lineage>
</organism>